<proteinExistence type="predicted"/>
<gene>
    <name evidence="2" type="ORF">AWC38_SpisGene9991</name>
</gene>
<reference evidence="3" key="1">
    <citation type="journal article" date="2017" name="bioRxiv">
        <title>Comparative analysis of the genomes of Stylophora pistillata and Acropora digitifera provides evidence for extensive differences between species of corals.</title>
        <authorList>
            <person name="Voolstra C.R."/>
            <person name="Li Y."/>
            <person name="Liew Y.J."/>
            <person name="Baumgarten S."/>
            <person name="Zoccola D."/>
            <person name="Flot J.-F."/>
            <person name="Tambutte S."/>
            <person name="Allemand D."/>
            <person name="Aranda M."/>
        </authorList>
    </citation>
    <scope>NUCLEOTIDE SEQUENCE [LARGE SCALE GENOMIC DNA]</scope>
</reference>
<name>A0A2B4SA29_STYPI</name>
<dbReference type="Proteomes" id="UP000225706">
    <property type="component" value="Unassembled WGS sequence"/>
</dbReference>
<sequence length="367" mass="39938">MMHWKKKLQATATSLETTRRVLDKQTEEVDRLNEELENLEQYTRKNSLEFHGIPENSYQSTEEVVLKIAAALEVQVAASDIEISHKLKRKNGDNAKIVKFCSHKIETKLYKQRTRLKNIKASDLFPGYAAAAARFNDRLFINENLTSYRRGLVKSANTKRRDGCIHSIWTIDVLPTVPTAAIVPSLSPVVQITFVDEDATAVCSTHIVERASSAVTANATVILLLVPVRPASTVALARSAVRANASVVCLLAAVRSTPNVTLSSSAVTARASVVSILVPVRSTPNVTVARSAVHIIANASVVCLLVPVRSTPNVTAVRSAVHMIANAPAVCFLVPVRPTTSVTVERIVVREYVRHTVDGAAELLQAL</sequence>
<evidence type="ECO:0000256" key="1">
    <source>
        <dbReference type="SAM" id="Coils"/>
    </source>
</evidence>
<accession>A0A2B4SA29</accession>
<keyword evidence="1" id="KW-0175">Coiled coil</keyword>
<organism evidence="2 3">
    <name type="scientific">Stylophora pistillata</name>
    <name type="common">Smooth cauliflower coral</name>
    <dbReference type="NCBI Taxonomy" id="50429"/>
    <lineage>
        <taxon>Eukaryota</taxon>
        <taxon>Metazoa</taxon>
        <taxon>Cnidaria</taxon>
        <taxon>Anthozoa</taxon>
        <taxon>Hexacorallia</taxon>
        <taxon>Scleractinia</taxon>
        <taxon>Astrocoeniina</taxon>
        <taxon>Pocilloporidae</taxon>
        <taxon>Stylophora</taxon>
    </lineage>
</organism>
<dbReference type="AlphaFoldDB" id="A0A2B4SA29"/>
<keyword evidence="3" id="KW-1185">Reference proteome</keyword>
<comment type="caution">
    <text evidence="2">The sequence shown here is derived from an EMBL/GenBank/DDBJ whole genome shotgun (WGS) entry which is preliminary data.</text>
</comment>
<dbReference type="EMBL" id="LSMT01000152">
    <property type="protein sequence ID" value="PFX25382.1"/>
    <property type="molecule type" value="Genomic_DNA"/>
</dbReference>
<evidence type="ECO:0000313" key="2">
    <source>
        <dbReference type="EMBL" id="PFX25382.1"/>
    </source>
</evidence>
<feature type="coiled-coil region" evidence="1">
    <location>
        <begin position="15"/>
        <end position="49"/>
    </location>
</feature>
<protein>
    <submittedName>
        <fullName evidence="2">Uncharacterized protein</fullName>
    </submittedName>
</protein>
<evidence type="ECO:0000313" key="3">
    <source>
        <dbReference type="Proteomes" id="UP000225706"/>
    </source>
</evidence>